<dbReference type="InterPro" id="IPR036651">
    <property type="entry name" value="Gln_synt_N_sf"/>
</dbReference>
<proteinExistence type="inferred from homology"/>
<evidence type="ECO:0000256" key="9">
    <source>
        <dbReference type="PIRSR" id="PIRSR604809-50"/>
    </source>
</evidence>
<keyword evidence="7" id="KW-0067">ATP-binding</keyword>
<evidence type="ECO:0000313" key="14">
    <source>
        <dbReference type="EMBL" id="QJC27915.1"/>
    </source>
</evidence>
<evidence type="ECO:0000256" key="3">
    <source>
        <dbReference type="ARBA" id="ARBA00011258"/>
    </source>
</evidence>
<evidence type="ECO:0000256" key="6">
    <source>
        <dbReference type="PIRSR" id="PIRSR604809-1"/>
    </source>
</evidence>
<feature type="binding site" evidence="8">
    <location>
        <position position="216"/>
    </location>
    <ligand>
        <name>Mg(2+)</name>
        <dbReference type="ChEBI" id="CHEBI:18420"/>
        <label>1</label>
    </ligand>
</feature>
<dbReference type="SUPFAM" id="SSF55931">
    <property type="entry name" value="Glutamine synthetase/guanido kinase"/>
    <property type="match status" value="1"/>
</dbReference>
<feature type="binding site" evidence="8">
    <location>
        <position position="223"/>
    </location>
    <ligand>
        <name>Mg(2+)</name>
        <dbReference type="ChEBI" id="CHEBI:18420"/>
        <label>1</label>
    </ligand>
</feature>
<dbReference type="GO" id="GO:0005524">
    <property type="term" value="F:ATP binding"/>
    <property type="evidence" value="ECO:0007669"/>
    <property type="project" value="UniProtKB-KW"/>
</dbReference>
<evidence type="ECO:0000256" key="7">
    <source>
        <dbReference type="PIRSR" id="PIRSR604809-2"/>
    </source>
</evidence>
<dbReference type="KEGG" id="aplt:ANPL_04360"/>
<dbReference type="Proteomes" id="UP000500930">
    <property type="component" value="Chromosome"/>
</dbReference>
<dbReference type="Gene3D" id="3.30.590.10">
    <property type="entry name" value="Glutamine synthetase/guanido kinase, catalytic domain"/>
    <property type="match status" value="1"/>
</dbReference>
<dbReference type="PROSITE" id="PS00181">
    <property type="entry name" value="GLNA_ATP"/>
    <property type="match status" value="1"/>
</dbReference>
<feature type="binding site" evidence="6">
    <location>
        <position position="365"/>
    </location>
    <ligand>
        <name>L-glutamate</name>
        <dbReference type="ChEBI" id="CHEBI:29985"/>
    </ligand>
</feature>
<dbReference type="GO" id="GO:0006542">
    <property type="term" value="P:glutamine biosynthetic process"/>
    <property type="evidence" value="ECO:0007669"/>
    <property type="project" value="InterPro"/>
</dbReference>
<feature type="binding site" evidence="8">
    <location>
        <position position="132"/>
    </location>
    <ligand>
        <name>Mg(2+)</name>
        <dbReference type="ChEBI" id="CHEBI:18420"/>
        <label>1</label>
    </ligand>
</feature>
<feature type="modified residue" description="O-AMP-tyrosine" evidence="9">
    <location>
        <position position="403"/>
    </location>
</feature>
<dbReference type="NCBIfam" id="TIGR00653">
    <property type="entry name" value="GlnA"/>
    <property type="match status" value="1"/>
</dbReference>
<protein>
    <recommendedName>
        <fullName evidence="5">Glutamine synthetase I beta</fullName>
    </recommendedName>
</protein>
<dbReference type="SUPFAM" id="SSF54368">
    <property type="entry name" value="Glutamine synthetase, N-terminal domain"/>
    <property type="match status" value="1"/>
</dbReference>
<organism evidence="14 15">
    <name type="scientific">Anaplasma platys</name>
    <dbReference type="NCBI Taxonomy" id="949"/>
    <lineage>
        <taxon>Bacteria</taxon>
        <taxon>Pseudomonadati</taxon>
        <taxon>Pseudomonadota</taxon>
        <taxon>Alphaproteobacteria</taxon>
        <taxon>Rickettsiales</taxon>
        <taxon>Anaplasmataceae</taxon>
        <taxon>Anaplasma</taxon>
    </lineage>
</organism>
<feature type="binding site" evidence="7">
    <location>
        <begin position="274"/>
        <end position="276"/>
    </location>
    <ligand>
        <name>ATP</name>
        <dbReference type="ChEBI" id="CHEBI:30616"/>
    </ligand>
</feature>
<feature type="binding site" evidence="6">
    <location>
        <position position="325"/>
    </location>
    <ligand>
        <name>L-glutamate</name>
        <dbReference type="ChEBI" id="CHEBI:29985"/>
    </ligand>
</feature>
<evidence type="ECO:0000256" key="1">
    <source>
        <dbReference type="ARBA" id="ARBA00003117"/>
    </source>
</evidence>
<comment type="cofactor">
    <cofactor evidence="8">
        <name>Mg(2+)</name>
        <dbReference type="ChEBI" id="CHEBI:18420"/>
    </cofactor>
    <text evidence="8">Binds 2 Mg(2+) ions per subunit.</text>
</comment>
<evidence type="ECO:0000256" key="10">
    <source>
        <dbReference type="PROSITE-ProRule" id="PRU01330"/>
    </source>
</evidence>
<feature type="binding site" evidence="6">
    <location>
        <begin position="267"/>
        <end position="268"/>
    </location>
    <ligand>
        <name>L-glutamate</name>
        <dbReference type="ChEBI" id="CHEBI:29985"/>
    </ligand>
</feature>
<dbReference type="InterPro" id="IPR014746">
    <property type="entry name" value="Gln_synth/guanido_kin_cat_dom"/>
</dbReference>
<keyword evidence="9" id="KW-0597">Phosphoprotein</keyword>
<feature type="binding site" evidence="6">
    <location>
        <position position="343"/>
    </location>
    <ligand>
        <name>L-glutamate</name>
        <dbReference type="ChEBI" id="CHEBI:29985"/>
    </ligand>
</feature>
<dbReference type="Gene3D" id="3.10.20.70">
    <property type="entry name" value="Glutamine synthetase, N-terminal domain"/>
    <property type="match status" value="1"/>
</dbReference>
<dbReference type="GO" id="GO:0004356">
    <property type="term" value="F:glutamine synthetase activity"/>
    <property type="evidence" value="ECO:0007669"/>
    <property type="project" value="InterPro"/>
</dbReference>
<dbReference type="PANTHER" id="PTHR43407:SF2">
    <property type="entry name" value="GLUTAMINE SYNTHETASE"/>
    <property type="match status" value="1"/>
</dbReference>
<evidence type="ECO:0000256" key="2">
    <source>
        <dbReference type="ARBA" id="ARBA00009897"/>
    </source>
</evidence>
<evidence type="ECO:0000256" key="5">
    <source>
        <dbReference type="ARBA" id="ARBA00033230"/>
    </source>
</evidence>
<dbReference type="Pfam" id="PF00120">
    <property type="entry name" value="Gln-synt_C"/>
    <property type="match status" value="1"/>
</dbReference>
<dbReference type="GO" id="GO:0016020">
    <property type="term" value="C:membrane"/>
    <property type="evidence" value="ECO:0007669"/>
    <property type="project" value="TreeGrafter"/>
</dbReference>
<keyword evidence="8" id="KW-0460">Magnesium</keyword>
<feature type="binding site" evidence="7">
    <location>
        <begin position="226"/>
        <end position="228"/>
    </location>
    <ligand>
        <name>ATP</name>
        <dbReference type="ChEBI" id="CHEBI:30616"/>
    </ligand>
</feature>
<dbReference type="InterPro" id="IPR008147">
    <property type="entry name" value="Gln_synt_N"/>
</dbReference>
<dbReference type="GO" id="GO:0019740">
    <property type="term" value="P:nitrogen utilization"/>
    <property type="evidence" value="ECO:0007669"/>
    <property type="project" value="TreeGrafter"/>
</dbReference>
<feature type="domain" description="GS catalytic" evidence="13">
    <location>
        <begin position="107"/>
        <end position="474"/>
    </location>
</feature>
<gene>
    <name evidence="14" type="ORF">ANPL_04360</name>
</gene>
<comment type="subunit">
    <text evidence="3">Oligomer of 12 subunits arranged in the form of two hexameric ring.</text>
</comment>
<evidence type="ECO:0000313" key="15">
    <source>
        <dbReference type="Proteomes" id="UP000500930"/>
    </source>
</evidence>
<evidence type="ECO:0000256" key="4">
    <source>
        <dbReference type="ARBA" id="ARBA00023231"/>
    </source>
</evidence>
<keyword evidence="8" id="KW-0479">Metal-binding</keyword>
<feature type="binding site" evidence="8">
    <location>
        <position position="134"/>
    </location>
    <ligand>
        <name>Mg(2+)</name>
        <dbReference type="ChEBI" id="CHEBI:18420"/>
        <label>1</label>
    </ligand>
</feature>
<dbReference type="EMBL" id="CP046391">
    <property type="protein sequence ID" value="QJC27915.1"/>
    <property type="molecule type" value="Genomic_DNA"/>
</dbReference>
<evidence type="ECO:0000256" key="8">
    <source>
        <dbReference type="PIRSR" id="PIRSR604809-3"/>
    </source>
</evidence>
<name>A0A858PZ90_9RICK</name>
<dbReference type="RefSeq" id="WP_169193507.1">
    <property type="nucleotide sequence ID" value="NZ_CP046391.1"/>
</dbReference>
<dbReference type="AlphaFoldDB" id="A0A858PZ90"/>
<comment type="similarity">
    <text evidence="2 10 11">Belongs to the glutamine synthetase family.</text>
</comment>
<evidence type="ECO:0000256" key="11">
    <source>
        <dbReference type="RuleBase" id="RU000384"/>
    </source>
</evidence>
<dbReference type="InterPro" id="IPR004809">
    <property type="entry name" value="Gln_synth_I"/>
</dbReference>
<comment type="function">
    <text evidence="1">Catalyzes the ATP-dependent biosynthesis of glutamine from glutamate and ammonia.</text>
</comment>
<evidence type="ECO:0000259" key="12">
    <source>
        <dbReference type="PROSITE" id="PS51986"/>
    </source>
</evidence>
<evidence type="ECO:0000259" key="13">
    <source>
        <dbReference type="PROSITE" id="PS51987"/>
    </source>
</evidence>
<dbReference type="GO" id="GO:0005737">
    <property type="term" value="C:cytoplasm"/>
    <property type="evidence" value="ECO:0007669"/>
    <property type="project" value="TreeGrafter"/>
</dbReference>
<keyword evidence="7" id="KW-0547">Nucleotide-binding</keyword>
<dbReference type="PROSITE" id="PS51986">
    <property type="entry name" value="GS_BETA_GRASP"/>
    <property type="match status" value="1"/>
</dbReference>
<accession>A0A858PZ90</accession>
<feature type="binding site" evidence="8">
    <location>
        <position position="363"/>
    </location>
    <ligand>
        <name>Mg(2+)</name>
        <dbReference type="ChEBI" id="CHEBI:18420"/>
        <label>1</label>
    </ligand>
</feature>
<feature type="domain" description="GS beta-grasp" evidence="12">
    <location>
        <begin position="15"/>
        <end position="100"/>
    </location>
</feature>
<dbReference type="PROSITE" id="PS51987">
    <property type="entry name" value="GS_CATALYTIC"/>
    <property type="match status" value="1"/>
</dbReference>
<keyword evidence="4" id="KW-0535">Nitrogen fixation</keyword>
<feature type="binding site" evidence="7">
    <location>
        <position position="343"/>
    </location>
    <ligand>
        <name>ATP</name>
        <dbReference type="ChEBI" id="CHEBI:30616"/>
    </ligand>
</feature>
<reference evidence="14 15" key="1">
    <citation type="journal article" date="2020" name="Pathogens">
        <title>First Whole Genome Sequence of Anaplasma platys, an Obligate Intracellular Rickettsial Pathogen of Dogs.</title>
        <authorList>
            <person name="Llanes A."/>
            <person name="Rajeev S."/>
        </authorList>
    </citation>
    <scope>NUCLEOTIDE SEQUENCE [LARGE SCALE GENOMIC DNA]</scope>
    <source>
        <strain evidence="14 15">S3</strain>
    </source>
</reference>
<dbReference type="InterPro" id="IPR027303">
    <property type="entry name" value="Gln_synth_gly_rich_site"/>
</dbReference>
<dbReference type="SMART" id="SM01230">
    <property type="entry name" value="Gln-synt_C"/>
    <property type="match status" value="1"/>
</dbReference>
<dbReference type="GO" id="GO:0046872">
    <property type="term" value="F:metal ion binding"/>
    <property type="evidence" value="ECO:0007669"/>
    <property type="project" value="UniProtKB-KW"/>
</dbReference>
<sequence length="474" mass="52937">MFLFTKDLLDYVEKYGVKFIDWRFTDLLGRWYHVTHSVSSLDPGVFSNGIAFDSSSVTGWQPIEESDMLLVPDIGTAFSDPFSSQASLAVICNVVCPRSRSDYSRDPRYTARKAHQHMLSTAVADKCFFGPEIEFFVFDQARFSAGSHSSYFKLSTQERAAGTHTKRFGSGHHGYAMEPRSGYLCSPPMDTSHDMRSEMLSMLEEVGVKPLLHHHEVAASQCEVGFQYSELVASADNVQKCKYVLRNVAGSYGKSITFMPKPIAGDNGSGMHCHQSLWKGESNVFAGDYQNSGLSETCLYYIGGILEHGKALNAFANPTTNSYKRLVPRFEAPIWLAFSHGNRSAAVRVPYMPSGNATARRIEVRFPDPLANPYLCFAAQLMAGLDGIKRKILPEEVKGRSLYDMQEHELSGLTALCTSLEEALEALDADRRFLTEDGVFSNDLIDSYIKIKRTETEALCCHPHPIEFTNYYSL</sequence>
<feature type="binding site" evidence="6">
    <location>
        <position position="331"/>
    </location>
    <ligand>
        <name>L-glutamate</name>
        <dbReference type="ChEBI" id="CHEBI:29985"/>
    </ligand>
</feature>
<dbReference type="PANTHER" id="PTHR43407">
    <property type="entry name" value="GLUTAMINE SYNTHETASE"/>
    <property type="match status" value="1"/>
</dbReference>
<keyword evidence="15" id="KW-1185">Reference proteome</keyword>
<dbReference type="Pfam" id="PF03951">
    <property type="entry name" value="Gln-synt_N"/>
    <property type="match status" value="1"/>
</dbReference>
<dbReference type="InterPro" id="IPR008146">
    <property type="entry name" value="Gln_synth_cat_dom"/>
</dbReference>
<feature type="binding site" evidence="8">
    <location>
        <position position="272"/>
    </location>
    <ligand>
        <name>Mg(2+)</name>
        <dbReference type="ChEBI" id="CHEBI:18420"/>
        <label>1</label>
    </ligand>
</feature>